<dbReference type="RefSeq" id="WP_091152095.1">
    <property type="nucleotide sequence ID" value="NZ_FNAI01000010.1"/>
</dbReference>
<keyword evidence="3" id="KW-1185">Reference proteome</keyword>
<gene>
    <name evidence="2" type="ORF">SAMN05216464_110170</name>
</gene>
<accession>A0A1G7GJ59</accession>
<dbReference type="EMBL" id="FNAI01000010">
    <property type="protein sequence ID" value="SDE88166.1"/>
    <property type="molecule type" value="Genomic_DNA"/>
</dbReference>
<proteinExistence type="predicted"/>
<feature type="compositionally biased region" description="Basic and acidic residues" evidence="1">
    <location>
        <begin position="246"/>
        <end position="261"/>
    </location>
</feature>
<protein>
    <submittedName>
        <fullName evidence="2">Uncharacterized protein</fullName>
    </submittedName>
</protein>
<reference evidence="2 3" key="1">
    <citation type="submission" date="2016-10" db="EMBL/GenBank/DDBJ databases">
        <authorList>
            <person name="de Groot N.N."/>
        </authorList>
    </citation>
    <scope>NUCLEOTIDE SEQUENCE [LARGE SCALE GENOMIC DNA]</scope>
    <source>
        <strain evidence="2 3">47C3B</strain>
    </source>
</reference>
<dbReference type="AlphaFoldDB" id="A0A1G7GJ59"/>
<evidence type="ECO:0000313" key="2">
    <source>
        <dbReference type="EMBL" id="SDE88166.1"/>
    </source>
</evidence>
<organism evidence="2 3">
    <name type="scientific">Mucilaginibacter pineti</name>
    <dbReference type="NCBI Taxonomy" id="1391627"/>
    <lineage>
        <taxon>Bacteria</taxon>
        <taxon>Pseudomonadati</taxon>
        <taxon>Bacteroidota</taxon>
        <taxon>Sphingobacteriia</taxon>
        <taxon>Sphingobacteriales</taxon>
        <taxon>Sphingobacteriaceae</taxon>
        <taxon>Mucilaginibacter</taxon>
    </lineage>
</organism>
<sequence>MEQERILPTHIISGTTFIIDVQNEQLRELGRPDNIISFNEMAYSRSGYRFDFNKELKNIPVSFVNGYETIHLPNMTELDPLGMAQKYGISEIEIIRKKDVDIMVDQQQLAQRERGQLPVIEIKGHLFYVDLVMDSLRPKDDFATAGIRFNDIDDYFLESSNHYRIPYNPATHSFEDLDYENIKAIPKGIIIVDIPWQQHLDPIAYARIHGFDKDQILRESPIQLHMKAHEASWDDTPIKQIIAKNLKRDLGSEQEQSPDKPQRKRGRGL</sequence>
<dbReference type="OrthoDB" id="771660at2"/>
<evidence type="ECO:0000256" key="1">
    <source>
        <dbReference type="SAM" id="MobiDB-lite"/>
    </source>
</evidence>
<name>A0A1G7GJ59_9SPHI</name>
<dbReference type="STRING" id="1391627.SAMN05216464_110170"/>
<feature type="region of interest" description="Disordered" evidence="1">
    <location>
        <begin position="245"/>
        <end position="269"/>
    </location>
</feature>
<evidence type="ECO:0000313" key="3">
    <source>
        <dbReference type="Proteomes" id="UP000199072"/>
    </source>
</evidence>
<dbReference type="Proteomes" id="UP000199072">
    <property type="component" value="Unassembled WGS sequence"/>
</dbReference>